<proteinExistence type="predicted"/>
<protein>
    <submittedName>
        <fullName evidence="2">Uncharacterized protein</fullName>
    </submittedName>
</protein>
<evidence type="ECO:0000313" key="2">
    <source>
        <dbReference type="EMBL" id="GAY20995.1"/>
    </source>
</evidence>
<accession>A0A292ZDX1</accession>
<gene>
    <name evidence="2" type="ORF">SFOMI_1525</name>
</gene>
<dbReference type="AlphaFoldDB" id="A0A292ZDX1"/>
<reference evidence="2 3" key="1">
    <citation type="journal article" date="2013" name="Biodegradation">
        <title>Occurrence of 4-tert-butylphenol (4-t-BP) biodegradation in an aquatic sample caused by the presence of Spirodela polyrrhiza and isolation of a 4-t-BP-utilizing bacterium.</title>
        <authorList>
            <person name="Ogata Y."/>
            <person name="Toyama T."/>
            <person name="Yu N."/>
            <person name="Wang X."/>
            <person name="Sei K."/>
            <person name="Ike M."/>
        </authorList>
    </citation>
    <scope>NUCLEOTIDE SEQUENCE [LARGE SCALE GENOMIC DNA]</scope>
    <source>
        <strain evidence="2 3">OMI</strain>
    </source>
</reference>
<feature type="signal peptide" evidence="1">
    <location>
        <begin position="1"/>
        <end position="23"/>
    </location>
</feature>
<organism evidence="2 3">
    <name type="scientific">Sphingobium fuliginis (strain ATCC 27551)</name>
    <dbReference type="NCBI Taxonomy" id="336203"/>
    <lineage>
        <taxon>Bacteria</taxon>
        <taxon>Pseudomonadati</taxon>
        <taxon>Pseudomonadota</taxon>
        <taxon>Alphaproteobacteria</taxon>
        <taxon>Sphingomonadales</taxon>
        <taxon>Sphingomonadaceae</taxon>
        <taxon>Sphingobium</taxon>
    </lineage>
</organism>
<name>A0A292ZDX1_SPHSA</name>
<evidence type="ECO:0000256" key="1">
    <source>
        <dbReference type="SAM" id="SignalP"/>
    </source>
</evidence>
<dbReference type="RefSeq" id="WP_099185708.1">
    <property type="nucleotide sequence ID" value="NZ_BEWI01000031.1"/>
</dbReference>
<comment type="caution">
    <text evidence="2">The sequence shown here is derived from an EMBL/GenBank/DDBJ whole genome shotgun (WGS) entry which is preliminary data.</text>
</comment>
<dbReference type="EMBL" id="BEWI01000031">
    <property type="protein sequence ID" value="GAY20995.1"/>
    <property type="molecule type" value="Genomic_DNA"/>
</dbReference>
<reference evidence="2 3" key="2">
    <citation type="journal article" date="2013" name="Environ. Sci. Technol.">
        <title>The 4-tert-butylphenol-utilizing bacterium Sphingobium fuliginis OMI can degrade bisphenols via phenolic ring hydroxylation and meta-cleavage pathway.</title>
        <authorList>
            <person name="Ogata Y."/>
            <person name="Goda S."/>
            <person name="Toyama T."/>
            <person name="Sei K."/>
            <person name="Ike M."/>
        </authorList>
    </citation>
    <scope>NUCLEOTIDE SEQUENCE [LARGE SCALE GENOMIC DNA]</scope>
    <source>
        <strain evidence="2 3">OMI</strain>
    </source>
</reference>
<feature type="chain" id="PRO_5013036352" evidence="1">
    <location>
        <begin position="24"/>
        <end position="260"/>
    </location>
</feature>
<sequence>MKKAVIKSALAVALLAGSSMALAGPSDKVVYSGFLGYPNNATINTNTFGGQIAAAVADGARNLLPADVRGARYQQSSDVQGNTEAATATQTAKFSLSGSVDKDCSFYSGSSNGQQAINLGTIGVRTGNNDNVTVAFNQVDAINANVNTSTAGCNTQNQITITKGNGASGLLNAAAIAYDTNQFTNAIPYSVKATWQGVALGAPTTGTQQTLTAATTDSFKAVQVGAWRSAFNLDVNAPVQSKGLIAGTYNDTITVELKAL</sequence>
<keyword evidence="1" id="KW-0732">Signal</keyword>
<evidence type="ECO:0000313" key="3">
    <source>
        <dbReference type="Proteomes" id="UP000221538"/>
    </source>
</evidence>
<dbReference type="Proteomes" id="UP000221538">
    <property type="component" value="Unassembled WGS sequence"/>
</dbReference>